<protein>
    <submittedName>
        <fullName evidence="1">Uncharacterized protein</fullName>
    </submittedName>
</protein>
<evidence type="ECO:0000313" key="2">
    <source>
        <dbReference type="Proteomes" id="UP001234202"/>
    </source>
</evidence>
<evidence type="ECO:0000313" key="1">
    <source>
        <dbReference type="EMBL" id="KAJ9124646.1"/>
    </source>
</evidence>
<name>A0ACC2XNQ8_9TREE</name>
<keyword evidence="2" id="KW-1185">Reference proteome</keyword>
<dbReference type="Proteomes" id="UP001234202">
    <property type="component" value="Unassembled WGS sequence"/>
</dbReference>
<dbReference type="EMBL" id="JASBWV010000009">
    <property type="protein sequence ID" value="KAJ9124646.1"/>
    <property type="molecule type" value="Genomic_DNA"/>
</dbReference>
<proteinExistence type="predicted"/>
<comment type="caution">
    <text evidence="1">The sequence shown here is derived from an EMBL/GenBank/DDBJ whole genome shotgun (WGS) entry which is preliminary data.</text>
</comment>
<accession>A0ACC2XNQ8</accession>
<organism evidence="1 2">
    <name type="scientific">Naganishia onofrii</name>
    <dbReference type="NCBI Taxonomy" id="1851511"/>
    <lineage>
        <taxon>Eukaryota</taxon>
        <taxon>Fungi</taxon>
        <taxon>Dikarya</taxon>
        <taxon>Basidiomycota</taxon>
        <taxon>Agaricomycotina</taxon>
        <taxon>Tremellomycetes</taxon>
        <taxon>Filobasidiales</taxon>
        <taxon>Filobasidiaceae</taxon>
        <taxon>Naganishia</taxon>
    </lineage>
</organism>
<gene>
    <name evidence="1" type="ORF">QFC24_003013</name>
</gene>
<reference evidence="1" key="1">
    <citation type="submission" date="2023-04" db="EMBL/GenBank/DDBJ databases">
        <title>Draft Genome sequencing of Naganishia species isolated from polar environments using Oxford Nanopore Technology.</title>
        <authorList>
            <person name="Leo P."/>
            <person name="Venkateswaran K."/>
        </authorList>
    </citation>
    <scope>NUCLEOTIDE SEQUENCE</scope>
    <source>
        <strain evidence="1">DBVPG 5303</strain>
    </source>
</reference>
<sequence length="411" mass="45302">MYVRSVLLLVCLTNQPPHSVILLVNLFSPTSITITTDHTLPLDKLLHKPSSTGLTYLQLPKDLVIMSNHQSYLDWMIIWMIGYLSVTPPPLSSASSIQQPASSLQTGHGEEDKLLPSDDVDDEKGREYHHGSRTIVILLKRSLKWVPVVGWGMQFYRFIFLRRQWAHDQQNLTAALSDLARRTRNGATGLWLLIFPEGTITSDNERAKSVRYAQKEGIPDFVNLLHPRSTGLHFILQTLAPRIPSLKLLDITIGYPGVPRGGYAQEWYGLGSVFWKGVAPPSVHVHMRMVDLAEVRGMAAGATSTIQSNGVAAVGEVARDDVPPTDVPNPSTSAPNATASVDQEFTLWLRSRWQDKEALLDRFTKTGGFARAPAGGDDGDAGRESGANGEDEVERRGLVKGEEVVLSLGLW</sequence>